<feature type="transmembrane region" description="Helical" evidence="1">
    <location>
        <begin position="91"/>
        <end position="113"/>
    </location>
</feature>
<accession>A0A7X2P7Y9</accession>
<organism evidence="2 3">
    <name type="scientific">Bilifractor porci</name>
    <dbReference type="NCBI Taxonomy" id="2606636"/>
    <lineage>
        <taxon>Bacteria</taxon>
        <taxon>Bacillati</taxon>
        <taxon>Bacillota</taxon>
        <taxon>Clostridia</taxon>
        <taxon>Lachnospirales</taxon>
        <taxon>Lachnospiraceae</taxon>
        <taxon>Bilifractor</taxon>
    </lineage>
</organism>
<dbReference type="Proteomes" id="UP000466864">
    <property type="component" value="Unassembled WGS sequence"/>
</dbReference>
<evidence type="ECO:0000313" key="2">
    <source>
        <dbReference type="EMBL" id="MST81899.1"/>
    </source>
</evidence>
<dbReference type="EMBL" id="VUMV01000003">
    <property type="protein sequence ID" value="MST81899.1"/>
    <property type="molecule type" value="Genomic_DNA"/>
</dbReference>
<keyword evidence="3" id="KW-1185">Reference proteome</keyword>
<dbReference type="RefSeq" id="WP_154457803.1">
    <property type="nucleotide sequence ID" value="NZ_VUMV01000003.1"/>
</dbReference>
<keyword evidence="1" id="KW-0812">Transmembrane</keyword>
<keyword evidence="1" id="KW-1133">Transmembrane helix</keyword>
<protein>
    <submittedName>
        <fullName evidence="2">Uncharacterized protein</fullName>
    </submittedName>
</protein>
<evidence type="ECO:0000256" key="1">
    <source>
        <dbReference type="SAM" id="Phobius"/>
    </source>
</evidence>
<evidence type="ECO:0000313" key="3">
    <source>
        <dbReference type="Proteomes" id="UP000466864"/>
    </source>
</evidence>
<sequence length="331" mass="37433">MTLSNGALKKYVGDVYLMEKLKYNQETAIQNLKSTIQNLNNTMPLPEPVQAVVPSQKENKAFKTISLGVVFFLFSSILMEFFSLARSGVGYALSVCMSFAMLGSTIAVIKGFCDIIRNVKIRKENKSIDAQNQKNRDLYLANKKAYDQSVRKAHTAKKLAGVLQNRLYDLQKELAVIEKDLTHIYSYNIIYPAYRNRAAVTSFFEYLSSGRCSSLEGHEGAYNLYSMEARMDHLAEGQNKILSHLNKIEFNQRALFLAVNKSSEQLCQMQDAISSVDQDLQRIASASQVSNAQLERIACNAEMIQFNSNQIRSEVELRNHVDGIFASHYQF</sequence>
<comment type="caution">
    <text evidence="2">The sequence shown here is derived from an EMBL/GenBank/DDBJ whole genome shotgun (WGS) entry which is preliminary data.</text>
</comment>
<proteinExistence type="predicted"/>
<reference evidence="2 3" key="1">
    <citation type="submission" date="2019-08" db="EMBL/GenBank/DDBJ databases">
        <title>In-depth cultivation of the pig gut microbiome towards novel bacterial diversity and tailored functional studies.</title>
        <authorList>
            <person name="Wylensek D."/>
            <person name="Hitch T.C.A."/>
            <person name="Clavel T."/>
        </authorList>
    </citation>
    <scope>NUCLEOTIDE SEQUENCE [LARGE SCALE GENOMIC DNA]</scope>
    <source>
        <strain evidence="2 3">Oil+RF-744-WCA-WT-13</strain>
    </source>
</reference>
<name>A0A7X2P7Y9_9FIRM</name>
<dbReference type="AlphaFoldDB" id="A0A7X2P7Y9"/>
<feature type="transmembrane region" description="Helical" evidence="1">
    <location>
        <begin position="65"/>
        <end position="85"/>
    </location>
</feature>
<gene>
    <name evidence="2" type="ORF">FYJ60_06180</name>
</gene>
<keyword evidence="1" id="KW-0472">Membrane</keyword>